<evidence type="ECO:0000313" key="2">
    <source>
        <dbReference type="Proteomes" id="UP001055811"/>
    </source>
</evidence>
<proteinExistence type="predicted"/>
<reference evidence="1 2" key="2">
    <citation type="journal article" date="2022" name="Mol. Ecol. Resour.">
        <title>The genomes of chicory, endive, great burdock and yacon provide insights into Asteraceae paleo-polyploidization history and plant inulin production.</title>
        <authorList>
            <person name="Fan W."/>
            <person name="Wang S."/>
            <person name="Wang H."/>
            <person name="Wang A."/>
            <person name="Jiang F."/>
            <person name="Liu H."/>
            <person name="Zhao H."/>
            <person name="Xu D."/>
            <person name="Zhang Y."/>
        </authorList>
    </citation>
    <scope>NUCLEOTIDE SEQUENCE [LARGE SCALE GENOMIC DNA]</scope>
    <source>
        <strain evidence="2">cv. Punajuju</strain>
        <tissue evidence="1">Leaves</tissue>
    </source>
</reference>
<comment type="caution">
    <text evidence="1">The sequence shown here is derived from an EMBL/GenBank/DDBJ whole genome shotgun (WGS) entry which is preliminary data.</text>
</comment>
<dbReference type="Proteomes" id="UP001055811">
    <property type="component" value="Linkage Group LG08"/>
</dbReference>
<dbReference type="EMBL" id="CM042016">
    <property type="protein sequence ID" value="KAI3699106.1"/>
    <property type="molecule type" value="Genomic_DNA"/>
</dbReference>
<name>A0ACB8ZNM8_CICIN</name>
<gene>
    <name evidence="1" type="ORF">L2E82_43152</name>
</gene>
<accession>A0ACB8ZNM8</accession>
<reference evidence="2" key="1">
    <citation type="journal article" date="2022" name="Mol. Ecol. Resour.">
        <title>The genomes of chicory, endive, great burdock and yacon provide insights into Asteraceae palaeo-polyploidization history and plant inulin production.</title>
        <authorList>
            <person name="Fan W."/>
            <person name="Wang S."/>
            <person name="Wang H."/>
            <person name="Wang A."/>
            <person name="Jiang F."/>
            <person name="Liu H."/>
            <person name="Zhao H."/>
            <person name="Xu D."/>
            <person name="Zhang Y."/>
        </authorList>
    </citation>
    <scope>NUCLEOTIDE SEQUENCE [LARGE SCALE GENOMIC DNA]</scope>
    <source>
        <strain evidence="2">cv. Punajuju</strain>
    </source>
</reference>
<evidence type="ECO:0000313" key="1">
    <source>
        <dbReference type="EMBL" id="KAI3699106.1"/>
    </source>
</evidence>
<keyword evidence="2" id="KW-1185">Reference proteome</keyword>
<organism evidence="1 2">
    <name type="scientific">Cichorium intybus</name>
    <name type="common">Chicory</name>
    <dbReference type="NCBI Taxonomy" id="13427"/>
    <lineage>
        <taxon>Eukaryota</taxon>
        <taxon>Viridiplantae</taxon>
        <taxon>Streptophyta</taxon>
        <taxon>Embryophyta</taxon>
        <taxon>Tracheophyta</taxon>
        <taxon>Spermatophyta</taxon>
        <taxon>Magnoliopsida</taxon>
        <taxon>eudicotyledons</taxon>
        <taxon>Gunneridae</taxon>
        <taxon>Pentapetalae</taxon>
        <taxon>asterids</taxon>
        <taxon>campanulids</taxon>
        <taxon>Asterales</taxon>
        <taxon>Asteraceae</taxon>
        <taxon>Cichorioideae</taxon>
        <taxon>Cichorieae</taxon>
        <taxon>Cichoriinae</taxon>
        <taxon>Cichorium</taxon>
    </lineage>
</organism>
<sequence length="79" mass="9058">MISKSIAIKNIRPDSVLVEGVVGVFCRKIGFWEVASCQLHSYRFCASFQLHSYQVLYFSCMDFDHKMEAKRTTEVTCGL</sequence>
<protein>
    <submittedName>
        <fullName evidence="1">Uncharacterized protein</fullName>
    </submittedName>
</protein>